<dbReference type="PANTHER" id="PTHR34389">
    <property type="entry name" value="L-RHAMNOSE MUTAROTASE"/>
    <property type="match status" value="1"/>
</dbReference>
<gene>
    <name evidence="2" type="ORF">O1G22_03560</name>
</gene>
<proteinExistence type="predicted"/>
<dbReference type="EMBL" id="CP115300">
    <property type="protein sequence ID" value="WBO61976.1"/>
    <property type="molecule type" value="Genomic_DNA"/>
</dbReference>
<dbReference type="InterPro" id="IPR011008">
    <property type="entry name" value="Dimeric_a/b-barrel"/>
</dbReference>
<name>A0ABY7NZG4_9ACTN</name>
<accession>A0ABY7NZG4</accession>
<evidence type="ECO:0000256" key="1">
    <source>
        <dbReference type="SAM" id="MobiDB-lite"/>
    </source>
</evidence>
<keyword evidence="3" id="KW-1185">Reference proteome</keyword>
<dbReference type="Pfam" id="PF05336">
    <property type="entry name" value="rhaM"/>
    <property type="match status" value="1"/>
</dbReference>
<dbReference type="Gene3D" id="3.30.70.100">
    <property type="match status" value="1"/>
</dbReference>
<sequence length="129" mass="15109">MKRVAQTIRLRPEHRAEYLELHSAVWPGVEAALHRANIHNYSIFLHGEVLFAYFEYHGDDFEADMAVLEADPETRQWWKLTDPCQEPWPDRGDARQWTELTEIWHLNPPGEDATACHGPHQTDPTWNQP</sequence>
<organism evidence="2 3">
    <name type="scientific">Streptomyces camelliae</name>
    <dbReference type="NCBI Taxonomy" id="3004093"/>
    <lineage>
        <taxon>Bacteria</taxon>
        <taxon>Bacillati</taxon>
        <taxon>Actinomycetota</taxon>
        <taxon>Actinomycetes</taxon>
        <taxon>Kitasatosporales</taxon>
        <taxon>Streptomycetaceae</taxon>
        <taxon>Streptomyces</taxon>
    </lineage>
</organism>
<dbReference type="PANTHER" id="PTHR34389:SF2">
    <property type="entry name" value="L-RHAMNOSE MUTAROTASE"/>
    <property type="match status" value="1"/>
</dbReference>
<dbReference type="RefSeq" id="WP_270079927.1">
    <property type="nucleotide sequence ID" value="NZ_CP115300.1"/>
</dbReference>
<feature type="region of interest" description="Disordered" evidence="1">
    <location>
        <begin position="109"/>
        <end position="129"/>
    </location>
</feature>
<protein>
    <submittedName>
        <fullName evidence="2">L-rhamnose mutarotase</fullName>
    </submittedName>
</protein>
<reference evidence="2 3" key="1">
    <citation type="submission" date="2022-12" db="EMBL/GenBank/DDBJ databases">
        <authorList>
            <person name="Mo P."/>
        </authorList>
    </citation>
    <scope>NUCLEOTIDE SEQUENCE [LARGE SCALE GENOMIC DNA]</scope>
    <source>
        <strain evidence="2 3">HUAS 2-6</strain>
    </source>
</reference>
<dbReference type="SUPFAM" id="SSF54909">
    <property type="entry name" value="Dimeric alpha+beta barrel"/>
    <property type="match status" value="1"/>
</dbReference>
<dbReference type="Proteomes" id="UP001212326">
    <property type="component" value="Chromosome"/>
</dbReference>
<dbReference type="InterPro" id="IPR008000">
    <property type="entry name" value="Rham/fucose_mutarotase"/>
</dbReference>
<evidence type="ECO:0000313" key="3">
    <source>
        <dbReference type="Proteomes" id="UP001212326"/>
    </source>
</evidence>
<evidence type="ECO:0000313" key="2">
    <source>
        <dbReference type="EMBL" id="WBO61976.1"/>
    </source>
</evidence>